<evidence type="ECO:0000313" key="1">
    <source>
        <dbReference type="EMBL" id="SBT19346.1"/>
    </source>
</evidence>
<dbReference type="AlphaFoldDB" id="A0A1C3JW96"/>
<dbReference type="RefSeq" id="WP_067038615.1">
    <property type="nucleotide sequence ID" value="NZ_FLRA01000035.1"/>
</dbReference>
<accession>A0A1C3JW96</accession>
<dbReference type="PANTHER" id="PTHR33835">
    <property type="entry name" value="YALI0C07656P"/>
    <property type="match status" value="1"/>
</dbReference>
<dbReference type="Proteomes" id="UP000092871">
    <property type="component" value="Unassembled WGS sequence"/>
</dbReference>
<dbReference type="InterPro" id="IPR036866">
    <property type="entry name" value="RibonucZ/Hydroxyglut_hydro"/>
</dbReference>
<proteinExistence type="predicted"/>
<dbReference type="OrthoDB" id="450111at2"/>
<dbReference type="Pfam" id="PF14234">
    <property type="entry name" value="DUF4336"/>
    <property type="match status" value="1"/>
</dbReference>
<protein>
    <recommendedName>
        <fullName evidence="5">DUF4336 domain-containing protein</fullName>
    </recommendedName>
</protein>
<dbReference type="PANTHER" id="PTHR33835:SF1">
    <property type="entry name" value="METALLO-BETA-LACTAMASE DOMAIN-CONTAINING PROTEIN"/>
    <property type="match status" value="1"/>
</dbReference>
<evidence type="ECO:0000313" key="2">
    <source>
        <dbReference type="EMBL" id="SBT22830.1"/>
    </source>
</evidence>
<reference evidence="2 3" key="2">
    <citation type="submission" date="2016-06" db="EMBL/GenBank/DDBJ databases">
        <authorList>
            <person name="Rodrigo-Torres L."/>
            <person name="Arahal D.R."/>
        </authorList>
    </citation>
    <scope>NUCLEOTIDE SEQUENCE [LARGE SCALE GENOMIC DNA]</scope>
    <source>
        <strain evidence="2 3">CECT 5116</strain>
    </source>
</reference>
<sequence length="228" mass="25755">MKKLADDIWIFDGESVPFFGLPYSTRMTVVRLSSGDLWVHSPIKLSASIMTQVDSLGGVKYLIAPNQLHHLFLPEWMAAYPDAEVYGTDGVMKKRSDLSFHAPLNNSQRYAWDSDIEHELFTGSPLMEECVFYHQGSGTLIVTDLVENFSGNEFNGCQRVVAKGAGILAPNGKTPLDWRLSFIFGKAKARKHFNKVLSWNPQVLVMAHGEIVSEETDRFLQRSFKWLL</sequence>
<dbReference type="EMBL" id="FLRA01000035">
    <property type="protein sequence ID" value="SBT19346.1"/>
    <property type="molecule type" value="Genomic_DNA"/>
</dbReference>
<dbReference type="EMBL" id="FLRB01000035">
    <property type="protein sequence ID" value="SBT22830.1"/>
    <property type="molecule type" value="Genomic_DNA"/>
</dbReference>
<organism evidence="1 4">
    <name type="scientific">Marinomonas gallaica</name>
    <dbReference type="NCBI Taxonomy" id="1806667"/>
    <lineage>
        <taxon>Bacteria</taxon>
        <taxon>Pseudomonadati</taxon>
        <taxon>Pseudomonadota</taxon>
        <taxon>Gammaproteobacteria</taxon>
        <taxon>Oceanospirillales</taxon>
        <taxon>Oceanospirillaceae</taxon>
        <taxon>Marinomonas</taxon>
    </lineage>
</organism>
<evidence type="ECO:0008006" key="5">
    <source>
        <dbReference type="Google" id="ProtNLM"/>
    </source>
</evidence>
<name>A0A1C3JW96_9GAMM</name>
<reference evidence="1 4" key="1">
    <citation type="submission" date="2016-06" db="EMBL/GenBank/DDBJ databases">
        <authorList>
            <person name="Kjaerup R.B."/>
            <person name="Dalgaard T.S."/>
            <person name="Juul-Madsen H.R."/>
        </authorList>
    </citation>
    <scope>NUCLEOTIDE SEQUENCE [LARGE SCALE GENOMIC DNA]</scope>
    <source>
        <strain evidence="1 4">CECT 5115</strain>
    </source>
</reference>
<evidence type="ECO:0000313" key="3">
    <source>
        <dbReference type="Proteomes" id="UP000092840"/>
    </source>
</evidence>
<keyword evidence="3" id="KW-1185">Reference proteome</keyword>
<dbReference type="InterPro" id="IPR025638">
    <property type="entry name" value="DUF4336"/>
</dbReference>
<dbReference type="SUPFAM" id="SSF56281">
    <property type="entry name" value="Metallo-hydrolase/oxidoreductase"/>
    <property type="match status" value="1"/>
</dbReference>
<evidence type="ECO:0000313" key="4">
    <source>
        <dbReference type="Proteomes" id="UP000092871"/>
    </source>
</evidence>
<dbReference type="Proteomes" id="UP000092840">
    <property type="component" value="Unassembled WGS sequence"/>
</dbReference>
<gene>
    <name evidence="1" type="ORF">MGA5115_03508</name>
    <name evidence="2" type="ORF">MGA5116_03460</name>
</gene>